<dbReference type="AlphaFoldDB" id="A0A8I6Y9D2"/>
<protein>
    <submittedName>
        <fullName evidence="1">Uncharacterized protein</fullName>
    </submittedName>
</protein>
<reference evidence="1" key="3">
    <citation type="submission" date="2022-01" db="UniProtKB">
        <authorList>
            <consortium name="EnsemblPlants"/>
        </authorList>
    </citation>
    <scope>IDENTIFICATION</scope>
    <source>
        <strain evidence="1">subsp. vulgare</strain>
    </source>
</reference>
<proteinExistence type="predicted"/>
<dbReference type="Gramene" id="HORVU.MOREX.r3.7HG0653960.1">
    <property type="protein sequence ID" value="HORVU.MOREX.r3.7HG0653960.1.CDS1"/>
    <property type="gene ID" value="HORVU.MOREX.r3.7HG0653960"/>
</dbReference>
<keyword evidence="2" id="KW-1185">Reference proteome</keyword>
<reference evidence="1" key="2">
    <citation type="submission" date="2020-10" db="EMBL/GenBank/DDBJ databases">
        <authorList>
            <person name="Scholz U."/>
            <person name="Mascher M."/>
            <person name="Fiebig A."/>
        </authorList>
    </citation>
    <scope>NUCLEOTIDE SEQUENCE [LARGE SCALE GENOMIC DNA]</scope>
    <source>
        <strain evidence="1">cv. Morex</strain>
    </source>
</reference>
<accession>A0A8I6Y9D2</accession>
<organism evidence="1 2">
    <name type="scientific">Hordeum vulgare subsp. vulgare</name>
    <name type="common">Domesticated barley</name>
    <dbReference type="NCBI Taxonomy" id="112509"/>
    <lineage>
        <taxon>Eukaryota</taxon>
        <taxon>Viridiplantae</taxon>
        <taxon>Streptophyta</taxon>
        <taxon>Embryophyta</taxon>
        <taxon>Tracheophyta</taxon>
        <taxon>Spermatophyta</taxon>
        <taxon>Magnoliopsida</taxon>
        <taxon>Liliopsida</taxon>
        <taxon>Poales</taxon>
        <taxon>Poaceae</taxon>
        <taxon>BOP clade</taxon>
        <taxon>Pooideae</taxon>
        <taxon>Triticodae</taxon>
        <taxon>Triticeae</taxon>
        <taxon>Hordeinae</taxon>
        <taxon>Hordeum</taxon>
    </lineage>
</organism>
<name>A0A8I6Y9D2_HORVV</name>
<dbReference type="Proteomes" id="UP000011116">
    <property type="component" value="Chromosome 7H"/>
</dbReference>
<evidence type="ECO:0000313" key="2">
    <source>
        <dbReference type="Proteomes" id="UP000011116"/>
    </source>
</evidence>
<evidence type="ECO:0000313" key="1">
    <source>
        <dbReference type="EnsemblPlants" id="HORVU.MOREX.r3.7HG0653960.1.CDS1"/>
    </source>
</evidence>
<sequence length="140" mass="16405">MQFTGPTFRLPPPCRKGSTPPVEVYMERTLRMWAISRWRGAREITNAFLALGFGHLPRGSPRMYRVEEVIHNGDVVAILTHFTNHIDAFYLLGRVFWCRCEFIAFTTHKIFTDYNNIFPTAERMHTLPYPIDNTPEEEEQ</sequence>
<reference evidence="2" key="1">
    <citation type="journal article" date="2012" name="Nature">
        <title>A physical, genetic and functional sequence assembly of the barley genome.</title>
        <authorList>
            <consortium name="The International Barley Genome Sequencing Consortium"/>
            <person name="Mayer K.F."/>
            <person name="Waugh R."/>
            <person name="Brown J.W."/>
            <person name="Schulman A."/>
            <person name="Langridge P."/>
            <person name="Platzer M."/>
            <person name="Fincher G.B."/>
            <person name="Muehlbauer G.J."/>
            <person name="Sato K."/>
            <person name="Close T.J."/>
            <person name="Wise R.P."/>
            <person name="Stein N."/>
        </authorList>
    </citation>
    <scope>NUCLEOTIDE SEQUENCE [LARGE SCALE GENOMIC DNA]</scope>
    <source>
        <strain evidence="2">cv. Morex</strain>
    </source>
</reference>
<dbReference type="EnsemblPlants" id="HORVU.MOREX.r3.7HG0653960.1">
    <property type="protein sequence ID" value="HORVU.MOREX.r3.7HG0653960.1.CDS1"/>
    <property type="gene ID" value="HORVU.MOREX.r3.7HG0653960"/>
</dbReference>